<dbReference type="Pfam" id="PF07715">
    <property type="entry name" value="Plug"/>
    <property type="match status" value="1"/>
</dbReference>
<accession>A0A1H6FI83</accession>
<dbReference type="InterPro" id="IPR037066">
    <property type="entry name" value="Plug_dom_sf"/>
</dbReference>
<evidence type="ECO:0000256" key="5">
    <source>
        <dbReference type="ARBA" id="ARBA00022729"/>
    </source>
</evidence>
<feature type="chain" id="PRO_5014725161" evidence="12">
    <location>
        <begin position="22"/>
        <end position="611"/>
    </location>
</feature>
<gene>
    <name evidence="15" type="primary">btuB_4</name>
    <name evidence="15" type="ORF">MBHS_04983</name>
</gene>
<dbReference type="InterPro" id="IPR000531">
    <property type="entry name" value="Beta-barrel_TonB"/>
</dbReference>
<keyword evidence="6" id="KW-0406">Ion transport</keyword>
<dbReference type="GO" id="GO:0015889">
    <property type="term" value="P:cobalamin transport"/>
    <property type="evidence" value="ECO:0007669"/>
    <property type="project" value="TreeGrafter"/>
</dbReference>
<evidence type="ECO:0000256" key="1">
    <source>
        <dbReference type="ARBA" id="ARBA00004571"/>
    </source>
</evidence>
<evidence type="ECO:0000259" key="14">
    <source>
        <dbReference type="Pfam" id="PF07715"/>
    </source>
</evidence>
<proteinExistence type="inferred from homology"/>
<evidence type="ECO:0000256" key="11">
    <source>
        <dbReference type="RuleBase" id="RU003357"/>
    </source>
</evidence>
<keyword evidence="7 11" id="KW-0798">TonB box</keyword>
<dbReference type="Gene3D" id="2.170.130.10">
    <property type="entry name" value="TonB-dependent receptor, plug domain"/>
    <property type="match status" value="1"/>
</dbReference>
<comment type="subcellular location">
    <subcellularLocation>
        <location evidence="1 10">Cell outer membrane</location>
        <topology evidence="1 10">Multi-pass membrane protein</topology>
    </subcellularLocation>
</comment>
<evidence type="ECO:0000256" key="6">
    <source>
        <dbReference type="ARBA" id="ARBA00023065"/>
    </source>
</evidence>
<dbReference type="GO" id="GO:0006811">
    <property type="term" value="P:monoatomic ion transport"/>
    <property type="evidence" value="ECO:0007669"/>
    <property type="project" value="UniProtKB-KW"/>
</dbReference>
<dbReference type="SUPFAM" id="SSF56935">
    <property type="entry name" value="Porins"/>
    <property type="match status" value="1"/>
</dbReference>
<evidence type="ECO:0000256" key="8">
    <source>
        <dbReference type="ARBA" id="ARBA00023136"/>
    </source>
</evidence>
<keyword evidence="5 12" id="KW-0732">Signal</keyword>
<organism evidence="15 16">
    <name type="scientific">Candidatus Venteria ishoeyi</name>
    <dbReference type="NCBI Taxonomy" id="1899563"/>
    <lineage>
        <taxon>Bacteria</taxon>
        <taxon>Pseudomonadati</taxon>
        <taxon>Pseudomonadota</taxon>
        <taxon>Gammaproteobacteria</taxon>
        <taxon>Thiotrichales</taxon>
        <taxon>Thiotrichaceae</taxon>
        <taxon>Venteria</taxon>
    </lineage>
</organism>
<dbReference type="RefSeq" id="WP_146066932.1">
    <property type="nucleotide sequence ID" value="NZ_FMSV02000558.1"/>
</dbReference>
<keyword evidence="8 10" id="KW-0472">Membrane</keyword>
<dbReference type="InterPro" id="IPR039426">
    <property type="entry name" value="TonB-dep_rcpt-like"/>
</dbReference>
<evidence type="ECO:0000256" key="12">
    <source>
        <dbReference type="SAM" id="SignalP"/>
    </source>
</evidence>
<keyword evidence="3 10" id="KW-1134">Transmembrane beta strand</keyword>
<reference evidence="15 16" key="1">
    <citation type="submission" date="2016-10" db="EMBL/GenBank/DDBJ databases">
        <authorList>
            <person name="de Groot N.N."/>
        </authorList>
    </citation>
    <scope>NUCLEOTIDE SEQUENCE [LARGE SCALE GENOMIC DNA]</scope>
    <source>
        <strain evidence="15">MBHS1</strain>
    </source>
</reference>
<dbReference type="GO" id="GO:0009279">
    <property type="term" value="C:cell outer membrane"/>
    <property type="evidence" value="ECO:0007669"/>
    <property type="project" value="UniProtKB-SubCell"/>
</dbReference>
<feature type="domain" description="TonB-dependent receptor-like beta-barrel" evidence="13">
    <location>
        <begin position="238"/>
        <end position="583"/>
    </location>
</feature>
<dbReference type="PROSITE" id="PS52016">
    <property type="entry name" value="TONB_DEPENDENT_REC_3"/>
    <property type="match status" value="1"/>
</dbReference>
<feature type="domain" description="TonB-dependent receptor plug" evidence="14">
    <location>
        <begin position="41"/>
        <end position="147"/>
    </location>
</feature>
<feature type="signal peptide" evidence="12">
    <location>
        <begin position="1"/>
        <end position="21"/>
    </location>
</feature>
<evidence type="ECO:0000313" key="16">
    <source>
        <dbReference type="Proteomes" id="UP000236724"/>
    </source>
</evidence>
<protein>
    <submittedName>
        <fullName evidence="15">Vitamin B12 transporter BtuB</fullName>
    </submittedName>
</protein>
<dbReference type="PANTHER" id="PTHR30069">
    <property type="entry name" value="TONB-DEPENDENT OUTER MEMBRANE RECEPTOR"/>
    <property type="match status" value="1"/>
</dbReference>
<keyword evidence="16" id="KW-1185">Reference proteome</keyword>
<keyword evidence="9 10" id="KW-0998">Cell outer membrane</keyword>
<dbReference type="Pfam" id="PF00593">
    <property type="entry name" value="TonB_dep_Rec_b-barrel"/>
    <property type="match status" value="1"/>
</dbReference>
<dbReference type="CDD" id="cd01347">
    <property type="entry name" value="ligand_gated_channel"/>
    <property type="match status" value="1"/>
</dbReference>
<dbReference type="Gene3D" id="2.40.170.20">
    <property type="entry name" value="TonB-dependent receptor, beta-barrel domain"/>
    <property type="match status" value="1"/>
</dbReference>
<evidence type="ECO:0000256" key="9">
    <source>
        <dbReference type="ARBA" id="ARBA00023237"/>
    </source>
</evidence>
<dbReference type="AlphaFoldDB" id="A0A1H6FI83"/>
<dbReference type="Proteomes" id="UP000236724">
    <property type="component" value="Unassembled WGS sequence"/>
</dbReference>
<evidence type="ECO:0000256" key="4">
    <source>
        <dbReference type="ARBA" id="ARBA00022692"/>
    </source>
</evidence>
<evidence type="ECO:0000259" key="13">
    <source>
        <dbReference type="Pfam" id="PF00593"/>
    </source>
</evidence>
<dbReference type="EMBL" id="FMSV02000558">
    <property type="protein sequence ID" value="SEH09089.1"/>
    <property type="molecule type" value="Genomic_DNA"/>
</dbReference>
<name>A0A1H6FI83_9GAMM</name>
<evidence type="ECO:0000313" key="15">
    <source>
        <dbReference type="EMBL" id="SEH09089.1"/>
    </source>
</evidence>
<dbReference type="OrthoDB" id="9764669at2"/>
<keyword evidence="4 10" id="KW-0812">Transmembrane</keyword>
<dbReference type="InterPro" id="IPR012910">
    <property type="entry name" value="Plug_dom"/>
</dbReference>
<keyword evidence="2 10" id="KW-0813">Transport</keyword>
<dbReference type="InterPro" id="IPR036942">
    <property type="entry name" value="Beta-barrel_TonB_sf"/>
</dbReference>
<evidence type="ECO:0000256" key="7">
    <source>
        <dbReference type="ARBA" id="ARBA00023077"/>
    </source>
</evidence>
<comment type="similarity">
    <text evidence="10 11">Belongs to the TonB-dependent receptor family.</text>
</comment>
<evidence type="ECO:0000256" key="10">
    <source>
        <dbReference type="PROSITE-ProRule" id="PRU01360"/>
    </source>
</evidence>
<dbReference type="PANTHER" id="PTHR30069:SF53">
    <property type="entry name" value="COLICIN I RECEPTOR-RELATED"/>
    <property type="match status" value="1"/>
</dbReference>
<sequence>MKTLYFGSPVLFSVLVSSAFASEATQLPDMVVTASRTPETVESTLAAITIIQRADIERQQATSLPEVLRSVVGVDISQSGNAGQPASLFMRGSNASHVLVMIDGIKIGSPTLGLSALYLLPLSEVERIEVVRGARSSLYGSEAIGGVIQIFTRTGSPQTISQLKLSAGSFRTWQVEAGIQGSAGEGTFYNLSASSLKSRGFDTCKPDLGAGCFTDEPDRDAYRNTAFSGKIRHHLNQDVSLGAHFLRAQGRTEYDSSFQNQADFVQQVWGLSADVQATNIWELRLQAGESRDDADNFGHGLAQAVFNTKRQQFSWVNEINFNTDQQLILGYDYLRDRADSTTAYIEDSRKNEGFYGQYRDQFERWRFQLALRHDKNQQFGHQQTGNIALAYEVSKQLRARLSYATAFNAPSFNWLYYPGFGNAELSPEKSKNLELGLSGQLANVTWSAQLYENKVKDLIASIFNPADGSFLPQNVHKARIRGLELEARWQLPEDWQINANLALSNPKDQDSEKILPRRARQTLNLELVKQLGKTRLSAHLLAQGQRYEDSQNSIKLAGYGLLNLRAAYALNEHWTLRGKIDNIFNKDYETAYRYTMPGRTFWLSIQYQGKH</sequence>
<evidence type="ECO:0000256" key="3">
    <source>
        <dbReference type="ARBA" id="ARBA00022452"/>
    </source>
</evidence>
<evidence type="ECO:0000256" key="2">
    <source>
        <dbReference type="ARBA" id="ARBA00022448"/>
    </source>
</evidence>